<feature type="region of interest" description="Disordered" evidence="1">
    <location>
        <begin position="603"/>
        <end position="629"/>
    </location>
</feature>
<protein>
    <submittedName>
        <fullName evidence="2">Uncharacterized protein</fullName>
    </submittedName>
</protein>
<feature type="compositionally biased region" description="Low complexity" evidence="1">
    <location>
        <begin position="529"/>
        <end position="539"/>
    </location>
</feature>
<gene>
    <name evidence="2" type="ORF">KI688_008992</name>
</gene>
<organism evidence="2 3">
    <name type="scientific">Linnemannia hyalina</name>
    <dbReference type="NCBI Taxonomy" id="64524"/>
    <lineage>
        <taxon>Eukaryota</taxon>
        <taxon>Fungi</taxon>
        <taxon>Fungi incertae sedis</taxon>
        <taxon>Mucoromycota</taxon>
        <taxon>Mortierellomycotina</taxon>
        <taxon>Mortierellomycetes</taxon>
        <taxon>Mortierellales</taxon>
        <taxon>Mortierellaceae</taxon>
        <taxon>Linnemannia</taxon>
    </lineage>
</organism>
<feature type="region of interest" description="Disordered" evidence="1">
    <location>
        <begin position="675"/>
        <end position="707"/>
    </location>
</feature>
<evidence type="ECO:0000256" key="1">
    <source>
        <dbReference type="SAM" id="MobiDB-lite"/>
    </source>
</evidence>
<name>A0A9P8BVC3_9FUNG</name>
<evidence type="ECO:0000313" key="3">
    <source>
        <dbReference type="Proteomes" id="UP000707451"/>
    </source>
</evidence>
<reference evidence="2" key="1">
    <citation type="submission" date="2021-06" db="EMBL/GenBank/DDBJ databases">
        <title>Genome Sequence of Mortierella hyaline Strain SCG-10, a Cold-Adapted, Nitrate-Reducing Fungus Isolated from Soil in Minnesota, USA.</title>
        <authorList>
            <person name="Aldossari N."/>
        </authorList>
    </citation>
    <scope>NUCLEOTIDE SEQUENCE</scope>
    <source>
        <strain evidence="2">SCG-10</strain>
    </source>
</reference>
<feature type="compositionally biased region" description="Pro residues" evidence="1">
    <location>
        <begin position="561"/>
        <end position="571"/>
    </location>
</feature>
<feature type="compositionally biased region" description="Acidic residues" evidence="1">
    <location>
        <begin position="508"/>
        <end position="521"/>
    </location>
</feature>
<evidence type="ECO:0000313" key="2">
    <source>
        <dbReference type="EMBL" id="KAG9069670.1"/>
    </source>
</evidence>
<feature type="region of interest" description="Disordered" evidence="1">
    <location>
        <begin position="1"/>
        <end position="26"/>
    </location>
</feature>
<comment type="caution">
    <text evidence="2">The sequence shown here is derived from an EMBL/GenBank/DDBJ whole genome shotgun (WGS) entry which is preliminary data.</text>
</comment>
<feature type="compositionally biased region" description="Low complexity" evidence="1">
    <location>
        <begin position="675"/>
        <end position="684"/>
    </location>
</feature>
<proteinExistence type="predicted"/>
<accession>A0A9P8BVC3</accession>
<feature type="region of interest" description="Disordered" evidence="1">
    <location>
        <begin position="64"/>
        <end position="99"/>
    </location>
</feature>
<feature type="compositionally biased region" description="Acidic residues" evidence="1">
    <location>
        <begin position="576"/>
        <end position="589"/>
    </location>
</feature>
<dbReference type="Proteomes" id="UP000707451">
    <property type="component" value="Unassembled WGS sequence"/>
</dbReference>
<dbReference type="OrthoDB" id="2448563at2759"/>
<feature type="region of interest" description="Disordered" evidence="1">
    <location>
        <begin position="486"/>
        <end position="539"/>
    </location>
</feature>
<feature type="region of interest" description="Disordered" evidence="1">
    <location>
        <begin position="556"/>
        <end position="590"/>
    </location>
</feature>
<feature type="compositionally biased region" description="Polar residues" evidence="1">
    <location>
        <begin position="494"/>
        <end position="504"/>
    </location>
</feature>
<sequence>MAQSDSQIDHHVPYSATATRSNKQQSGSVLASISSTFLGFGSSSRSRSYSNTCSVSLATTQSFDTVSDSSKTKRHSQANHAACAQPPPMPADLATNSSARSSNFRPFPHFFNTRRQYPTSIPFHSQSTPALLSYYQLDIAKEPSALRQTGCTCPNKQTLGPCIFHKKLPDLPAAQLDDPAGPIKEKKKSSRISVISTTASIRSFVASIKKPRSRAATVQSLVKPDALFARESQLQSQSNTSLPFVQPEESTQSHGLSLAATRYRNRKEPSSIVRSAIKRHAGADVPLAASPRLSKDNLGFQQAKRQAVHGLKQRTFSPHNHSSQQSLPRTGQLYLHPTSVSTPCLVYPVPFTKATTINKHTARSVSTIARIQQATESTPNLSLQGGAHVSAVNAHAEIAVRPHIAGVSATSHQGGVNLISSSNSFLSPIERSRSFMSPPSPGHRTGPYNKENATFFEPFRAHSKGRGGKSSSYVSFHFDLSHLEKAEHEDEYDSASTTKVNVSRTEQDGVDGSDDDGDEDAVGNLRCDSSSPRPLPSMSLLNVTLSSTDLLSVHSRNKATLPPPPPPPPSSRPQEADQEDNSSDKDDDPFQTLHLHLRNAGRYAPTSASASSPSLRLPTQPQSDHRHPLKRLFGYGKDKLKYRSHNEVLTRAREELNSSTVSLPALLSSFLPSSASTASLPLHSGQTTEPRLMGRGSKPSRNKLNWM</sequence>
<dbReference type="AlphaFoldDB" id="A0A9P8BVC3"/>
<dbReference type="EMBL" id="JAHRHY010000004">
    <property type="protein sequence ID" value="KAG9069670.1"/>
    <property type="molecule type" value="Genomic_DNA"/>
</dbReference>
<keyword evidence="3" id="KW-1185">Reference proteome</keyword>
<feature type="compositionally biased region" description="Polar residues" evidence="1">
    <location>
        <begin position="16"/>
        <end position="26"/>
    </location>
</feature>
<feature type="compositionally biased region" description="Low complexity" evidence="1">
    <location>
        <begin position="604"/>
        <end position="619"/>
    </location>
</feature>